<protein>
    <submittedName>
        <fullName evidence="1">Uncharacterized protein</fullName>
    </submittedName>
</protein>
<dbReference type="Proteomes" id="UP001477870">
    <property type="component" value="Unassembled WGS sequence"/>
</dbReference>
<evidence type="ECO:0000313" key="2">
    <source>
        <dbReference type="Proteomes" id="UP001477870"/>
    </source>
</evidence>
<reference evidence="1 2" key="1">
    <citation type="submission" date="2024-03" db="EMBL/GenBank/DDBJ databases">
        <title>Community enrichment and isolation of bacterial strains for fucoidan degradation.</title>
        <authorList>
            <person name="Sichert A."/>
        </authorList>
    </citation>
    <scope>NUCLEOTIDE SEQUENCE [LARGE SCALE GENOMIC DNA]</scope>
    <source>
        <strain evidence="1 2">AS62</strain>
    </source>
</reference>
<gene>
    <name evidence="1" type="ORF">WNY59_16635</name>
</gene>
<sequence length="111" mass="12563">MSQLFHCLDDKQSNNFCYAGHPLKESLPSSELERRILPALQSQLMKPEYYALFKSEYEKALKQLPNKQASEREVISKKLNAGQKSIDNLVDALMEAKGSAAIAKRLHELEA</sequence>
<feature type="non-terminal residue" evidence="1">
    <location>
        <position position="111"/>
    </location>
</feature>
<organism evidence="1 2">
    <name type="scientific">Ahrensia kielensis</name>
    <dbReference type="NCBI Taxonomy" id="76980"/>
    <lineage>
        <taxon>Bacteria</taxon>
        <taxon>Pseudomonadati</taxon>
        <taxon>Pseudomonadota</taxon>
        <taxon>Alphaproteobacteria</taxon>
        <taxon>Hyphomicrobiales</taxon>
        <taxon>Ahrensiaceae</taxon>
        <taxon>Ahrensia</taxon>
    </lineage>
</organism>
<proteinExistence type="predicted"/>
<comment type="caution">
    <text evidence="1">The sequence shown here is derived from an EMBL/GenBank/DDBJ whole genome shotgun (WGS) entry which is preliminary data.</text>
</comment>
<dbReference type="EMBL" id="JBBMQO010000017">
    <property type="protein sequence ID" value="MEM5503208.1"/>
    <property type="molecule type" value="Genomic_DNA"/>
</dbReference>
<keyword evidence="2" id="KW-1185">Reference proteome</keyword>
<evidence type="ECO:0000313" key="1">
    <source>
        <dbReference type="EMBL" id="MEM5503208.1"/>
    </source>
</evidence>
<dbReference type="RefSeq" id="WP_342849382.1">
    <property type="nucleotide sequence ID" value="NZ_JBBMQO010000017.1"/>
</dbReference>
<name>A0ABU9TBS2_9HYPH</name>
<accession>A0ABU9TBS2</accession>